<keyword evidence="14" id="KW-1185">Reference proteome</keyword>
<feature type="domain" description="tRNA synthetases class I catalytic" evidence="12">
    <location>
        <begin position="38"/>
        <end position="456"/>
    </location>
</feature>
<evidence type="ECO:0000256" key="11">
    <source>
        <dbReference type="SAM" id="MobiDB-lite"/>
    </source>
</evidence>
<dbReference type="GO" id="GO:0006423">
    <property type="term" value="P:cysteinyl-tRNA aminoacylation"/>
    <property type="evidence" value="ECO:0007669"/>
    <property type="project" value="InterPro"/>
</dbReference>
<keyword evidence="4" id="KW-0479">Metal-binding</keyword>
<dbReference type="InterPro" id="IPR014729">
    <property type="entry name" value="Rossmann-like_a/b/a_fold"/>
</dbReference>
<evidence type="ECO:0000256" key="6">
    <source>
        <dbReference type="ARBA" id="ARBA00022833"/>
    </source>
</evidence>
<proteinExistence type="inferred from homology"/>
<evidence type="ECO:0000313" key="14">
    <source>
        <dbReference type="Proteomes" id="UP001360560"/>
    </source>
</evidence>
<dbReference type="Pfam" id="PF01406">
    <property type="entry name" value="tRNA-synt_1e"/>
    <property type="match status" value="1"/>
</dbReference>
<dbReference type="InterPro" id="IPR024909">
    <property type="entry name" value="Cys-tRNA/MSH_ligase"/>
</dbReference>
<keyword evidence="8" id="KW-0648">Protein biosynthesis</keyword>
<protein>
    <recommendedName>
        <fullName evidence="2">cysteine--tRNA ligase</fullName>
        <ecNumber evidence="2">6.1.1.16</ecNumber>
    </recommendedName>
    <alternativeName>
        <fullName evidence="10">Cysteinyl-tRNA synthetase</fullName>
    </alternativeName>
</protein>
<comment type="cofactor">
    <cofactor evidence="1">
        <name>Zn(2+)</name>
        <dbReference type="ChEBI" id="CHEBI:29105"/>
    </cofactor>
</comment>
<evidence type="ECO:0000256" key="2">
    <source>
        <dbReference type="ARBA" id="ARBA00012832"/>
    </source>
</evidence>
<evidence type="ECO:0000256" key="8">
    <source>
        <dbReference type="ARBA" id="ARBA00022917"/>
    </source>
</evidence>
<keyword evidence="9" id="KW-0030">Aminoacyl-tRNA synthetase</keyword>
<evidence type="ECO:0000256" key="1">
    <source>
        <dbReference type="ARBA" id="ARBA00001947"/>
    </source>
</evidence>
<dbReference type="InterPro" id="IPR009080">
    <property type="entry name" value="tRNAsynth_Ia_anticodon-bd"/>
</dbReference>
<reference evidence="13 14" key="1">
    <citation type="journal article" date="2023" name="Elife">
        <title>Identification of key yeast species and microbe-microbe interactions impacting larval growth of Drosophila in the wild.</title>
        <authorList>
            <person name="Mure A."/>
            <person name="Sugiura Y."/>
            <person name="Maeda R."/>
            <person name="Honda K."/>
            <person name="Sakurai N."/>
            <person name="Takahashi Y."/>
            <person name="Watada M."/>
            <person name="Katoh T."/>
            <person name="Gotoh A."/>
            <person name="Gotoh Y."/>
            <person name="Taniguchi I."/>
            <person name="Nakamura K."/>
            <person name="Hayashi T."/>
            <person name="Katayama T."/>
            <person name="Uemura T."/>
            <person name="Hattori Y."/>
        </authorList>
    </citation>
    <scope>NUCLEOTIDE SEQUENCE [LARGE SCALE GENOMIC DNA]</scope>
    <source>
        <strain evidence="13 14">SC-9</strain>
    </source>
</reference>
<comment type="caution">
    <text evidence="13">The sequence shown here is derived from an EMBL/GenBank/DDBJ whole genome shotgun (WGS) entry which is preliminary data.</text>
</comment>
<dbReference type="InterPro" id="IPR032678">
    <property type="entry name" value="tRNA-synt_1_cat_dom"/>
</dbReference>
<gene>
    <name evidence="13" type="ORF">DASC09_009290</name>
</gene>
<dbReference type="SUPFAM" id="SSF47323">
    <property type="entry name" value="Anticodon-binding domain of a subclass of class I aminoacyl-tRNA synthetases"/>
    <property type="match status" value="1"/>
</dbReference>
<evidence type="ECO:0000256" key="3">
    <source>
        <dbReference type="ARBA" id="ARBA00022598"/>
    </source>
</evidence>
<evidence type="ECO:0000259" key="12">
    <source>
        <dbReference type="Pfam" id="PF01406"/>
    </source>
</evidence>
<dbReference type="PANTHER" id="PTHR10890:SF3">
    <property type="entry name" value="CYSTEINE--TRNA LIGASE, CYTOPLASMIC"/>
    <property type="match status" value="1"/>
</dbReference>
<evidence type="ECO:0000256" key="9">
    <source>
        <dbReference type="ARBA" id="ARBA00023146"/>
    </source>
</evidence>
<dbReference type="PRINTS" id="PR00983">
    <property type="entry name" value="TRNASYNTHCYS"/>
</dbReference>
<feature type="region of interest" description="Disordered" evidence="11">
    <location>
        <begin position="677"/>
        <end position="725"/>
    </location>
</feature>
<name>A0AAV5QG13_9ASCO</name>
<dbReference type="AlphaFoldDB" id="A0AAV5QG13"/>
<evidence type="ECO:0000256" key="7">
    <source>
        <dbReference type="ARBA" id="ARBA00022840"/>
    </source>
</evidence>
<organism evidence="13 14">
    <name type="scientific">Saccharomycopsis crataegensis</name>
    <dbReference type="NCBI Taxonomy" id="43959"/>
    <lineage>
        <taxon>Eukaryota</taxon>
        <taxon>Fungi</taxon>
        <taxon>Dikarya</taxon>
        <taxon>Ascomycota</taxon>
        <taxon>Saccharomycotina</taxon>
        <taxon>Saccharomycetes</taxon>
        <taxon>Saccharomycopsidaceae</taxon>
        <taxon>Saccharomycopsis</taxon>
    </lineage>
</organism>
<dbReference type="CDD" id="cd00672">
    <property type="entry name" value="CysRS_core"/>
    <property type="match status" value="1"/>
</dbReference>
<evidence type="ECO:0000313" key="13">
    <source>
        <dbReference type="EMBL" id="GMM33604.1"/>
    </source>
</evidence>
<keyword evidence="5" id="KW-0547">Nucleotide-binding</keyword>
<dbReference type="EMBL" id="BTFZ01000002">
    <property type="protein sequence ID" value="GMM33604.1"/>
    <property type="molecule type" value="Genomic_DNA"/>
</dbReference>
<dbReference type="GO" id="GO:0005524">
    <property type="term" value="F:ATP binding"/>
    <property type="evidence" value="ECO:0007669"/>
    <property type="project" value="UniProtKB-KW"/>
</dbReference>
<dbReference type="GO" id="GO:0046872">
    <property type="term" value="F:metal ion binding"/>
    <property type="evidence" value="ECO:0007669"/>
    <property type="project" value="UniProtKB-KW"/>
</dbReference>
<dbReference type="PANTHER" id="PTHR10890">
    <property type="entry name" value="CYSTEINYL-TRNA SYNTHETASE"/>
    <property type="match status" value="1"/>
</dbReference>
<dbReference type="Proteomes" id="UP001360560">
    <property type="component" value="Unassembled WGS sequence"/>
</dbReference>
<sequence>MSVEAKKVTQPKWHTPTPVTEQPQLKLYNSLTKTKNPFVSIKPNEIKWYSCGPTVYDSSHMGHARNYVTIDINRRILQDYFGYNVTFVQNVTDIDDKIIIRARQNYLFEEKIKKQYKTVTDELVKYTQESLVEYIKKNVNLNSVEELNNWLATSKTEELAAINPKYPMYYKALQKATESIKYAKTIPVEEFLANVQDIVVPKLDRELGSSVVDPEIFKSLPSYWENQYDIDMQQLNVLPADIKTRVSEYVPEIVEFVEKIISNGFAYKTADGSVYFNTNAFESSDKHSYAKLQPWNKGSLSLISEGEGSLTSNAGGKLSPNDFALWKASKPGEPAWESPWGKGRPGWHIECSVMASDVLGEQMDIHSGGIDLAFPHHDNELAQSEAFFDNKQWVNYFLHTGHLHIEGQKMSKSLKNFITIQEALEKYSAKQLRLSFALIPWNNQLDFKDTLLNQVKSIENTYNKFFLNVRSINSDIHDRINNGEIISEKFGESEKKLLEDLNTARDQVHEAFCDNLSTPTVIKVISELINTTNLYIANNSDMRIRPVVVIAKYITKILSILGFDARADSLGWKTETEGSSGGSESEEIKLQFAKTISNIRDEIRKYGIESKNQVLLTLSDKIRDEDLLNLGISIDDRTEGNGLVKILNKAEQEQLINQRNEKLQKIKEKEKKKLEQQRLKEQQEKEKLEKASLKPQDMFQDKSKYSEWDAEGIPTKDVNGEEVTKSAKKKLVKQWTAQKKLHEQYFPQNN</sequence>
<evidence type="ECO:0000256" key="4">
    <source>
        <dbReference type="ARBA" id="ARBA00022723"/>
    </source>
</evidence>
<dbReference type="RefSeq" id="XP_064850604.1">
    <property type="nucleotide sequence ID" value="XM_064994532.1"/>
</dbReference>
<dbReference type="GO" id="GO:0004817">
    <property type="term" value="F:cysteine-tRNA ligase activity"/>
    <property type="evidence" value="ECO:0007669"/>
    <property type="project" value="UniProtKB-EC"/>
</dbReference>
<dbReference type="InterPro" id="IPR015803">
    <property type="entry name" value="Cys-tRNA-ligase"/>
</dbReference>
<dbReference type="SUPFAM" id="SSF52374">
    <property type="entry name" value="Nucleotidylyl transferase"/>
    <property type="match status" value="1"/>
</dbReference>
<dbReference type="EC" id="6.1.1.16" evidence="2"/>
<keyword evidence="3 13" id="KW-0436">Ligase</keyword>
<accession>A0AAV5QG13</accession>
<dbReference type="GO" id="GO:0005737">
    <property type="term" value="C:cytoplasm"/>
    <property type="evidence" value="ECO:0007669"/>
    <property type="project" value="TreeGrafter"/>
</dbReference>
<evidence type="ECO:0000256" key="5">
    <source>
        <dbReference type="ARBA" id="ARBA00022741"/>
    </source>
</evidence>
<dbReference type="Gene3D" id="1.20.120.1910">
    <property type="entry name" value="Cysteine-tRNA ligase, C-terminal anti-codon recognition domain"/>
    <property type="match status" value="1"/>
</dbReference>
<keyword evidence="6" id="KW-0862">Zinc</keyword>
<evidence type="ECO:0000256" key="10">
    <source>
        <dbReference type="ARBA" id="ARBA00031499"/>
    </source>
</evidence>
<dbReference type="NCBIfam" id="TIGR00435">
    <property type="entry name" value="cysS"/>
    <property type="match status" value="1"/>
</dbReference>
<dbReference type="HAMAP" id="MF_00041">
    <property type="entry name" value="Cys_tRNA_synth"/>
    <property type="match status" value="1"/>
</dbReference>
<keyword evidence="7" id="KW-0067">ATP-binding</keyword>
<dbReference type="GeneID" id="90071583"/>
<dbReference type="Gene3D" id="3.40.50.620">
    <property type="entry name" value="HUPs"/>
    <property type="match status" value="1"/>
</dbReference>
<feature type="compositionally biased region" description="Basic and acidic residues" evidence="11">
    <location>
        <begin position="677"/>
        <end position="692"/>
    </location>
</feature>